<comment type="caution">
    <text evidence="7">The sequence shown here is derived from an EMBL/GenBank/DDBJ whole genome shotgun (WGS) entry which is preliminary data.</text>
</comment>
<organism evidence="7 8">
    <name type="scientific">Podospora didyma</name>
    <dbReference type="NCBI Taxonomy" id="330526"/>
    <lineage>
        <taxon>Eukaryota</taxon>
        <taxon>Fungi</taxon>
        <taxon>Dikarya</taxon>
        <taxon>Ascomycota</taxon>
        <taxon>Pezizomycotina</taxon>
        <taxon>Sordariomycetes</taxon>
        <taxon>Sordariomycetidae</taxon>
        <taxon>Sordariales</taxon>
        <taxon>Podosporaceae</taxon>
        <taxon>Podospora</taxon>
    </lineage>
</organism>
<protein>
    <submittedName>
        <fullName evidence="7">RTA1 like protein-domain-containing protein</fullName>
    </submittedName>
</protein>
<reference evidence="7" key="2">
    <citation type="submission" date="2023-06" db="EMBL/GenBank/DDBJ databases">
        <authorList>
            <consortium name="Lawrence Berkeley National Laboratory"/>
            <person name="Haridas S."/>
            <person name="Hensen N."/>
            <person name="Bonometti L."/>
            <person name="Westerberg I."/>
            <person name="Brannstrom I.O."/>
            <person name="Guillou S."/>
            <person name="Cros-Aarteil S."/>
            <person name="Calhoun S."/>
            <person name="Kuo A."/>
            <person name="Mondo S."/>
            <person name="Pangilinan J."/>
            <person name="Riley R."/>
            <person name="LaButti K."/>
            <person name="Andreopoulos B."/>
            <person name="Lipzen A."/>
            <person name="Chen C."/>
            <person name="Yanf M."/>
            <person name="Daum C."/>
            <person name="Ng V."/>
            <person name="Clum A."/>
            <person name="Steindorff A."/>
            <person name="Ohm R."/>
            <person name="Martin F."/>
            <person name="Silar P."/>
            <person name="Natvig D."/>
            <person name="Lalanne C."/>
            <person name="Gautier V."/>
            <person name="Ament-velasquez S.L."/>
            <person name="Kruys A."/>
            <person name="Hutchinson M.I."/>
            <person name="Powell A.J."/>
            <person name="Barry K."/>
            <person name="Miller A.N."/>
            <person name="Grigoriev I.V."/>
            <person name="Debuchy R."/>
            <person name="Gladieux P."/>
            <person name="Thoren M.H."/>
            <person name="Johannesson H."/>
        </authorList>
    </citation>
    <scope>NUCLEOTIDE SEQUENCE</scope>
    <source>
        <strain evidence="7">CBS 232.78</strain>
    </source>
</reference>
<dbReference type="PANTHER" id="PTHR31465:SF11">
    <property type="entry name" value="DOMAIN PROTEIN, PUTATIVE (AFU_ORTHOLOGUE AFUA_3G10770)-RELATED"/>
    <property type="match status" value="1"/>
</dbReference>
<evidence type="ECO:0000313" key="7">
    <source>
        <dbReference type="EMBL" id="KAK3377981.1"/>
    </source>
</evidence>
<feature type="compositionally biased region" description="Polar residues" evidence="5">
    <location>
        <begin position="334"/>
        <end position="348"/>
    </location>
</feature>
<dbReference type="GO" id="GO:0005886">
    <property type="term" value="C:plasma membrane"/>
    <property type="evidence" value="ECO:0007669"/>
    <property type="project" value="TreeGrafter"/>
</dbReference>
<evidence type="ECO:0000313" key="8">
    <source>
        <dbReference type="Proteomes" id="UP001285441"/>
    </source>
</evidence>
<keyword evidence="4 6" id="KW-0472">Membrane</keyword>
<reference evidence="7" key="1">
    <citation type="journal article" date="2023" name="Mol. Phylogenet. Evol.">
        <title>Genome-scale phylogeny and comparative genomics of the fungal order Sordariales.</title>
        <authorList>
            <person name="Hensen N."/>
            <person name="Bonometti L."/>
            <person name="Westerberg I."/>
            <person name="Brannstrom I.O."/>
            <person name="Guillou S."/>
            <person name="Cros-Aarteil S."/>
            <person name="Calhoun S."/>
            <person name="Haridas S."/>
            <person name="Kuo A."/>
            <person name="Mondo S."/>
            <person name="Pangilinan J."/>
            <person name="Riley R."/>
            <person name="LaButti K."/>
            <person name="Andreopoulos B."/>
            <person name="Lipzen A."/>
            <person name="Chen C."/>
            <person name="Yan M."/>
            <person name="Daum C."/>
            <person name="Ng V."/>
            <person name="Clum A."/>
            <person name="Steindorff A."/>
            <person name="Ohm R.A."/>
            <person name="Martin F."/>
            <person name="Silar P."/>
            <person name="Natvig D.O."/>
            <person name="Lalanne C."/>
            <person name="Gautier V."/>
            <person name="Ament-Velasquez S.L."/>
            <person name="Kruys A."/>
            <person name="Hutchinson M.I."/>
            <person name="Powell A.J."/>
            <person name="Barry K."/>
            <person name="Miller A.N."/>
            <person name="Grigoriev I.V."/>
            <person name="Debuchy R."/>
            <person name="Gladieux P."/>
            <person name="Hiltunen Thoren M."/>
            <person name="Johannesson H."/>
        </authorList>
    </citation>
    <scope>NUCLEOTIDE SEQUENCE</scope>
    <source>
        <strain evidence="7">CBS 232.78</strain>
    </source>
</reference>
<evidence type="ECO:0000256" key="2">
    <source>
        <dbReference type="ARBA" id="ARBA00022692"/>
    </source>
</evidence>
<feature type="transmembrane region" description="Helical" evidence="6">
    <location>
        <begin position="40"/>
        <end position="61"/>
    </location>
</feature>
<keyword evidence="2 6" id="KW-0812">Transmembrane</keyword>
<gene>
    <name evidence="7" type="ORF">B0H63DRAFT_436307</name>
</gene>
<evidence type="ECO:0000256" key="4">
    <source>
        <dbReference type="ARBA" id="ARBA00023136"/>
    </source>
</evidence>
<keyword evidence="8" id="KW-1185">Reference proteome</keyword>
<feature type="transmembrane region" description="Helical" evidence="6">
    <location>
        <begin position="146"/>
        <end position="164"/>
    </location>
</feature>
<dbReference type="Proteomes" id="UP001285441">
    <property type="component" value="Unassembled WGS sequence"/>
</dbReference>
<feature type="transmembrane region" description="Helical" evidence="6">
    <location>
        <begin position="184"/>
        <end position="208"/>
    </location>
</feature>
<feature type="region of interest" description="Disordered" evidence="5">
    <location>
        <begin position="307"/>
        <end position="348"/>
    </location>
</feature>
<feature type="transmembrane region" description="Helical" evidence="6">
    <location>
        <begin position="111"/>
        <end position="134"/>
    </location>
</feature>
<feature type="transmembrane region" description="Helical" evidence="6">
    <location>
        <begin position="269"/>
        <end position="293"/>
    </location>
</feature>
<dbReference type="InterPro" id="IPR007568">
    <property type="entry name" value="RTA1"/>
</dbReference>
<sequence length="348" mass="37363">MSDSSLPPPPPGVDPAIWPTLYYIRTGCFPYVIDGVKVSYGYWPTLGAGIAFDALFGLAVIGHLIQLARFRRWTSLLFATGALTEVIGWAGRTWSAKCPYNNDAFLMQVTTLIIAPTFFAAALYILLHTLINLLGRDTSALSPRNYALIFCTCDLISLVVQAVGGAMASNESSKVGGDTQPGTHIMVAGIAFQLFTMTIFAGLVLDFLRRVRNKRIAGTLPGGKLPKQIKLVLVAVFVAFVMIYIRSVYRTIELAQGWEGYLITHEGYFIGLDATLMFVAVAVFLVLDPAVLLRDVDAVRLKVESAGGGASGAIAPPGEGEDGPPGKEVAADLSSDSTANRSIQLRDL</sequence>
<dbReference type="GO" id="GO:0000324">
    <property type="term" value="C:fungal-type vacuole"/>
    <property type="evidence" value="ECO:0007669"/>
    <property type="project" value="TreeGrafter"/>
</dbReference>
<dbReference type="AlphaFoldDB" id="A0AAE0NBU9"/>
<evidence type="ECO:0000256" key="1">
    <source>
        <dbReference type="ARBA" id="ARBA00004141"/>
    </source>
</evidence>
<dbReference type="PANTHER" id="PTHR31465">
    <property type="entry name" value="PROTEIN RTA1-RELATED"/>
    <property type="match status" value="1"/>
</dbReference>
<evidence type="ECO:0000256" key="5">
    <source>
        <dbReference type="SAM" id="MobiDB-lite"/>
    </source>
</evidence>
<evidence type="ECO:0000256" key="3">
    <source>
        <dbReference type="ARBA" id="ARBA00022989"/>
    </source>
</evidence>
<dbReference type="EMBL" id="JAULSW010000006">
    <property type="protein sequence ID" value="KAK3377981.1"/>
    <property type="molecule type" value="Genomic_DNA"/>
</dbReference>
<feature type="transmembrane region" description="Helical" evidence="6">
    <location>
        <begin position="73"/>
        <end position="91"/>
    </location>
</feature>
<proteinExistence type="predicted"/>
<evidence type="ECO:0000256" key="6">
    <source>
        <dbReference type="SAM" id="Phobius"/>
    </source>
</evidence>
<name>A0AAE0NBU9_9PEZI</name>
<dbReference type="Pfam" id="PF04479">
    <property type="entry name" value="RTA1"/>
    <property type="match status" value="1"/>
</dbReference>
<feature type="transmembrane region" description="Helical" evidence="6">
    <location>
        <begin position="229"/>
        <end position="249"/>
    </location>
</feature>
<comment type="subcellular location">
    <subcellularLocation>
        <location evidence="1">Membrane</location>
        <topology evidence="1">Multi-pass membrane protein</topology>
    </subcellularLocation>
</comment>
<keyword evidence="3 6" id="KW-1133">Transmembrane helix</keyword>
<accession>A0AAE0NBU9</accession>